<dbReference type="GO" id="GO:0180022">
    <property type="term" value="C:RQC-trigger complex"/>
    <property type="evidence" value="ECO:0007669"/>
    <property type="project" value="InterPro"/>
</dbReference>
<organism evidence="3">
    <name type="scientific">Amphimedon queenslandica</name>
    <name type="common">Sponge</name>
    <dbReference type="NCBI Taxonomy" id="400682"/>
    <lineage>
        <taxon>Eukaryota</taxon>
        <taxon>Metazoa</taxon>
        <taxon>Porifera</taxon>
        <taxon>Demospongiae</taxon>
        <taxon>Heteroscleromorpha</taxon>
        <taxon>Haplosclerida</taxon>
        <taxon>Niphatidae</taxon>
        <taxon>Amphimedon</taxon>
    </lineage>
</organism>
<dbReference type="GO" id="GO:0008270">
    <property type="term" value="F:zinc ion binding"/>
    <property type="evidence" value="ECO:0007669"/>
    <property type="project" value="InterPro"/>
</dbReference>
<proteinExistence type="predicted"/>
<reference evidence="3" key="1">
    <citation type="submission" date="2017-05" db="UniProtKB">
        <authorList>
            <consortium name="EnsemblMetazoa"/>
        </authorList>
    </citation>
    <scope>IDENTIFICATION</scope>
</reference>
<evidence type="ECO:0000313" key="3">
    <source>
        <dbReference type="EnsemblMetazoa" id="Aqu2.1.23538_001"/>
    </source>
</evidence>
<dbReference type="OrthoDB" id="2866996at2759"/>
<evidence type="ECO:0000259" key="2">
    <source>
        <dbReference type="Pfam" id="PF06221"/>
    </source>
</evidence>
<dbReference type="GO" id="GO:0072344">
    <property type="term" value="P:rescue of stalled ribosome"/>
    <property type="evidence" value="ECO:0007669"/>
    <property type="project" value="InterPro"/>
</dbReference>
<dbReference type="GO" id="GO:0005634">
    <property type="term" value="C:nucleus"/>
    <property type="evidence" value="ECO:0007669"/>
    <property type="project" value="InterPro"/>
</dbReference>
<dbReference type="Pfam" id="PF06221">
    <property type="entry name" value="zf-C2HC5"/>
    <property type="match status" value="1"/>
</dbReference>
<feature type="domain" description="TRIP4/RQT4 C2HC5-type zinc finger" evidence="2">
    <location>
        <begin position="137"/>
        <end position="174"/>
    </location>
</feature>
<dbReference type="InParanoid" id="A0A1X7U7A2"/>
<dbReference type="InterPro" id="IPR009349">
    <property type="entry name" value="TRIP4/RQT4_C2HC5_Znf"/>
</dbReference>
<dbReference type="GO" id="GO:0045893">
    <property type="term" value="P:positive regulation of DNA-templated transcription"/>
    <property type="evidence" value="ECO:0007669"/>
    <property type="project" value="TreeGrafter"/>
</dbReference>
<dbReference type="EnsemblMetazoa" id="Aqu2.1.23538_001">
    <property type="protein sequence ID" value="Aqu2.1.23538_001"/>
    <property type="gene ID" value="Aqu2.1.23538"/>
</dbReference>
<dbReference type="STRING" id="400682.A0A1X7U7A2"/>
<feature type="region of interest" description="Disordered" evidence="1">
    <location>
        <begin position="64"/>
        <end position="110"/>
    </location>
</feature>
<accession>A0A1X7U7A2</accession>
<evidence type="ECO:0000256" key="1">
    <source>
        <dbReference type="SAM" id="MobiDB-lite"/>
    </source>
</evidence>
<sequence length="250" mass="28115">MDTKAEVEDYLESLLGKKSHQDFIREFLLCWTAVVEERRHHGNMEMIVAHSRQEKEELVLFEPKKTTKKSKKDVKEAPKATAPPPGFGIRPPQNPSTHKRSETTKKEGGASKTKFVPLLSAEGESQLSIKFPGRFLCQCLGQKHELINNCLECGRIVCSQEGPGPCLFCVMEMLIHILIADGSDNKIFASMYFFPGNFTKANLPQAKISISNMSPYLQMKYSFSLQFDVAAVYVMLDSGVWKDISVIMGF</sequence>
<protein>
    <recommendedName>
        <fullName evidence="2">TRIP4/RQT4 C2HC5-type zinc finger domain-containing protein</fullName>
    </recommendedName>
</protein>
<dbReference type="PANTHER" id="PTHR12963">
    <property type="entry name" value="THYROID RECEPTOR INTERACTING PROTEIN RELATED"/>
    <property type="match status" value="1"/>
</dbReference>
<dbReference type="AlphaFoldDB" id="A0A1X7U7A2"/>
<dbReference type="InterPro" id="IPR039128">
    <property type="entry name" value="TRIP4-like"/>
</dbReference>
<name>A0A1X7U7A2_AMPQE</name>
<feature type="compositionally biased region" description="Basic and acidic residues" evidence="1">
    <location>
        <begin position="99"/>
        <end position="109"/>
    </location>
</feature>
<dbReference type="PANTHER" id="PTHR12963:SF4">
    <property type="entry name" value="ACTIVATING SIGNAL COINTEGRATOR 1"/>
    <property type="match status" value="1"/>
</dbReference>